<evidence type="ECO:0000256" key="7">
    <source>
        <dbReference type="ARBA" id="ARBA00023012"/>
    </source>
</evidence>
<evidence type="ECO:0000313" key="15">
    <source>
        <dbReference type="Proteomes" id="UP001597393"/>
    </source>
</evidence>
<feature type="domain" description="Response regulatory" evidence="12">
    <location>
        <begin position="934"/>
        <end position="1050"/>
    </location>
</feature>
<feature type="transmembrane region" description="Helical" evidence="10">
    <location>
        <begin position="179"/>
        <end position="198"/>
    </location>
</feature>
<dbReference type="PANTHER" id="PTHR45339:SF1">
    <property type="entry name" value="HYBRID SIGNAL TRANSDUCTION HISTIDINE KINASE J"/>
    <property type="match status" value="1"/>
</dbReference>
<feature type="coiled-coil region" evidence="9">
    <location>
        <begin position="201"/>
        <end position="232"/>
    </location>
</feature>
<accession>A0ABW5NI79</accession>
<dbReference type="Pfam" id="PF13185">
    <property type="entry name" value="GAF_2"/>
    <property type="match status" value="1"/>
</dbReference>
<dbReference type="Gene3D" id="3.40.50.2300">
    <property type="match status" value="3"/>
</dbReference>
<comment type="catalytic activity">
    <reaction evidence="1">
        <text>ATP + protein L-histidine = ADP + protein N-phospho-L-histidine.</text>
        <dbReference type="EC" id="2.7.13.3"/>
    </reaction>
</comment>
<dbReference type="PANTHER" id="PTHR45339">
    <property type="entry name" value="HYBRID SIGNAL TRANSDUCTION HISTIDINE KINASE J"/>
    <property type="match status" value="1"/>
</dbReference>
<evidence type="ECO:0000256" key="3">
    <source>
        <dbReference type="ARBA" id="ARBA00012438"/>
    </source>
</evidence>
<dbReference type="CDD" id="cd06225">
    <property type="entry name" value="HAMP"/>
    <property type="match status" value="1"/>
</dbReference>
<keyword evidence="10" id="KW-0812">Transmembrane</keyword>
<evidence type="ECO:0000256" key="1">
    <source>
        <dbReference type="ARBA" id="ARBA00000085"/>
    </source>
</evidence>
<dbReference type="SMART" id="SM00065">
    <property type="entry name" value="GAF"/>
    <property type="match status" value="1"/>
</dbReference>
<dbReference type="InterPro" id="IPR011006">
    <property type="entry name" value="CheY-like_superfamily"/>
</dbReference>
<dbReference type="InterPro" id="IPR003018">
    <property type="entry name" value="GAF"/>
</dbReference>
<feature type="modified residue" description="4-aspartylphosphate" evidence="8">
    <location>
        <position position="861"/>
    </location>
</feature>
<dbReference type="InterPro" id="IPR029016">
    <property type="entry name" value="GAF-like_dom_sf"/>
</dbReference>
<evidence type="ECO:0000256" key="4">
    <source>
        <dbReference type="ARBA" id="ARBA00022553"/>
    </source>
</evidence>
<keyword evidence="15" id="KW-1185">Reference proteome</keyword>
<dbReference type="SUPFAM" id="SSF52172">
    <property type="entry name" value="CheY-like"/>
    <property type="match status" value="3"/>
</dbReference>
<keyword evidence="5" id="KW-0808">Transferase</keyword>
<keyword evidence="4 8" id="KW-0597">Phosphoprotein</keyword>
<feature type="coiled-coil region" evidence="9">
    <location>
        <begin position="432"/>
        <end position="501"/>
    </location>
</feature>
<evidence type="ECO:0000256" key="5">
    <source>
        <dbReference type="ARBA" id="ARBA00022679"/>
    </source>
</evidence>
<evidence type="ECO:0000256" key="8">
    <source>
        <dbReference type="PROSITE-ProRule" id="PRU00169"/>
    </source>
</evidence>
<feature type="domain" description="Histidine kinase" evidence="11">
    <location>
        <begin position="532"/>
        <end position="754"/>
    </location>
</feature>
<dbReference type="InterPro" id="IPR036097">
    <property type="entry name" value="HisK_dim/P_sf"/>
</dbReference>
<dbReference type="Gene3D" id="3.30.565.10">
    <property type="entry name" value="Histidine kinase-like ATPase, C-terminal domain"/>
    <property type="match status" value="1"/>
</dbReference>
<keyword evidence="10" id="KW-0472">Membrane</keyword>
<name>A0ABW5NI79_9SPHI</name>
<proteinExistence type="predicted"/>
<keyword evidence="9" id="KW-0175">Coiled coil</keyword>
<dbReference type="Pfam" id="PF00672">
    <property type="entry name" value="HAMP"/>
    <property type="match status" value="1"/>
</dbReference>
<keyword evidence="7" id="KW-0902">Two-component regulatory system</keyword>
<dbReference type="SUPFAM" id="SSF55874">
    <property type="entry name" value="ATPase domain of HSP90 chaperone/DNA topoisomerase II/histidine kinase"/>
    <property type="match status" value="1"/>
</dbReference>
<feature type="domain" description="Response regulatory" evidence="12">
    <location>
        <begin position="1080"/>
        <end position="1197"/>
    </location>
</feature>
<evidence type="ECO:0000256" key="6">
    <source>
        <dbReference type="ARBA" id="ARBA00022777"/>
    </source>
</evidence>
<dbReference type="SUPFAM" id="SSF55781">
    <property type="entry name" value="GAF domain-like"/>
    <property type="match status" value="1"/>
</dbReference>
<protein>
    <recommendedName>
        <fullName evidence="3">histidine kinase</fullName>
        <ecNumber evidence="3">2.7.13.3</ecNumber>
    </recommendedName>
</protein>
<dbReference type="SMART" id="SM00448">
    <property type="entry name" value="REC"/>
    <property type="match status" value="3"/>
</dbReference>
<comment type="subcellular location">
    <subcellularLocation>
        <location evidence="2">Membrane</location>
    </subcellularLocation>
</comment>
<dbReference type="InterPro" id="IPR003661">
    <property type="entry name" value="HisK_dim/P_dom"/>
</dbReference>
<dbReference type="Pfam" id="PF02518">
    <property type="entry name" value="HATPase_c"/>
    <property type="match status" value="1"/>
</dbReference>
<dbReference type="CDD" id="cd00082">
    <property type="entry name" value="HisKA"/>
    <property type="match status" value="1"/>
</dbReference>
<dbReference type="Pfam" id="PF00512">
    <property type="entry name" value="HisKA"/>
    <property type="match status" value="1"/>
</dbReference>
<dbReference type="InterPro" id="IPR036890">
    <property type="entry name" value="HATPase_C_sf"/>
</dbReference>
<evidence type="ECO:0000313" key="14">
    <source>
        <dbReference type="EMBL" id="MFD2598816.1"/>
    </source>
</evidence>
<dbReference type="InterPro" id="IPR001789">
    <property type="entry name" value="Sig_transdc_resp-reg_receiver"/>
</dbReference>
<dbReference type="PROSITE" id="PS50109">
    <property type="entry name" value="HIS_KIN"/>
    <property type="match status" value="1"/>
</dbReference>
<feature type="transmembrane region" description="Helical" evidence="10">
    <location>
        <begin position="12"/>
        <end position="31"/>
    </location>
</feature>
<comment type="caution">
    <text evidence="14">The sequence shown here is derived from an EMBL/GenBank/DDBJ whole genome shotgun (WGS) entry which is preliminary data.</text>
</comment>
<feature type="modified residue" description="4-aspartylphosphate" evidence="8">
    <location>
        <position position="1130"/>
    </location>
</feature>
<dbReference type="Pfam" id="PF00072">
    <property type="entry name" value="Response_reg"/>
    <property type="match status" value="3"/>
</dbReference>
<dbReference type="Gene3D" id="3.30.450.40">
    <property type="match status" value="1"/>
</dbReference>
<evidence type="ECO:0000259" key="11">
    <source>
        <dbReference type="PROSITE" id="PS50109"/>
    </source>
</evidence>
<dbReference type="SUPFAM" id="SSF158472">
    <property type="entry name" value="HAMP domain-like"/>
    <property type="match status" value="1"/>
</dbReference>
<sequence length="1200" mass="134649">MPKQIVRNLQIGFGISFVILIASSVASYVSISKLIDNKSMVEHTYQVINATNGVWTDLQDAETGQRGFILTGDEEYLKPYSASLVRLPNSLKDLRSLIIDNNEQTARVDSLFRLIDTRLSILRRLVRNKRNNQSISLAELEEGRRFMDNCRLLIDRIVETENYLLEIRSEKLYASSNTTTWWIIGAGIASLLITFYFYTRIQDELKSREKLQAELSKIHAELQQRLAKVQNMADKIAHGDYSVQIDEQRDDLLGNLTQSLNEMGTSLQNSFETLNNNEWEQTGMAQLHEELTGNKNESELASACLNHLVQYSGLANGACYLLEGEELVLKGSHGLEEHMKQAIQPGEGMVGQVFLDKKYKVIDDLPNEEYLISFANGKIKLHALLWMPIVSEGRCLGVIELGALQPFDKTRLDFFAEAGFTLANALIAAKSRKQVQTLLEESQAQAEELHVQHAELQNLNVELEAQTLKLQASEEELKVQQEELLQSNQEMEERSKLLEEKNILIAERNIEIQQKAEELALSTKYKTEFLANMSHELRTPLNSILLLSRLLSENEQGLLDEEHVESARVIFSSGSSLLTLIDEILDLSKIEAGKMELDYETIAIKDVTHDLRSMFSPIVTEKSLHFDIVVGEDVPEVIETDRQRLDQVLRNLLSNAIKFTTVGSVTLSLHLKHDDPNQLVFAVKDTGIGIAPNKQKLIFEAFQQADGSTQRKFGGTGLGLSISREIARLLGGEVLLDSVENEGSTFTLIIPIRRTNQETPVSTTEDLLQSLTDDVEELTHIVGEDFNNSLILDDVPAEIADDREEIGAEDRVILIVEDDVNFAKALLTYTRQQGYKAVIAVRGDVALDYARKYQPKAILLDIQLPKKDGWQVMGELKAHKDTKHIPVHIMSSLEVKKESLLKGAIDFIRKPMLSEQIGGMFRKIEQALERHPKKVLIVEENAKHAQALAYYLSQFDVASEIKTSVQESASALVSSDVNCVILDMGVPDRGGYETLEAIKSQAGLEDLPIIIFTGKNLSHAEELKIKQYADSIVLKTAHSYQRILDEVGLFLHLIGDQTQKSKSKSSNGLGALQEILAGKKVLIADDDVRNIFSLTKSLEKYQMQVFSAIDGKEAITQLEENPDISIILMDMMMPEMDGYDSIREIRSIPKYARLPIIAVTAKAMTGDRERCIQAGASDYISKPVDADQLLSLLRVWLYEG</sequence>
<dbReference type="InterPro" id="IPR004358">
    <property type="entry name" value="Sig_transdc_His_kin-like_C"/>
</dbReference>
<dbReference type="CDD" id="cd00156">
    <property type="entry name" value="REC"/>
    <property type="match status" value="1"/>
</dbReference>
<evidence type="ECO:0000256" key="2">
    <source>
        <dbReference type="ARBA" id="ARBA00004370"/>
    </source>
</evidence>
<dbReference type="SUPFAM" id="SSF47384">
    <property type="entry name" value="Homodimeric domain of signal transducing histidine kinase"/>
    <property type="match status" value="1"/>
</dbReference>
<keyword evidence="6" id="KW-0418">Kinase</keyword>
<dbReference type="CDD" id="cd19410">
    <property type="entry name" value="HK9-like_sensor"/>
    <property type="match status" value="1"/>
</dbReference>
<dbReference type="CDD" id="cd17546">
    <property type="entry name" value="REC_hyHK_CKI1_RcsC-like"/>
    <property type="match status" value="1"/>
</dbReference>
<evidence type="ECO:0000256" key="9">
    <source>
        <dbReference type="SAM" id="Coils"/>
    </source>
</evidence>
<dbReference type="SMART" id="SM00387">
    <property type="entry name" value="HATPase_c"/>
    <property type="match status" value="1"/>
</dbReference>
<dbReference type="Gene3D" id="1.10.287.130">
    <property type="match status" value="1"/>
</dbReference>
<reference evidence="15" key="1">
    <citation type="journal article" date="2019" name="Int. J. Syst. Evol. Microbiol.">
        <title>The Global Catalogue of Microorganisms (GCM) 10K type strain sequencing project: providing services to taxonomists for standard genome sequencing and annotation.</title>
        <authorList>
            <consortium name="The Broad Institute Genomics Platform"/>
            <consortium name="The Broad Institute Genome Sequencing Center for Infectious Disease"/>
            <person name="Wu L."/>
            <person name="Ma J."/>
        </authorList>
    </citation>
    <scope>NUCLEOTIDE SEQUENCE [LARGE SCALE GENOMIC DNA]</scope>
    <source>
        <strain evidence="15">KCTC 42248</strain>
    </source>
</reference>
<dbReference type="Proteomes" id="UP001597393">
    <property type="component" value="Unassembled WGS sequence"/>
</dbReference>
<dbReference type="EMBL" id="JBHUMA010000006">
    <property type="protein sequence ID" value="MFD2598816.1"/>
    <property type="molecule type" value="Genomic_DNA"/>
</dbReference>
<dbReference type="PROSITE" id="PS50110">
    <property type="entry name" value="RESPONSE_REGULATORY"/>
    <property type="match status" value="3"/>
</dbReference>
<gene>
    <name evidence="14" type="ORF">ACFSQ3_07610</name>
</gene>
<dbReference type="RefSeq" id="WP_380868947.1">
    <property type="nucleotide sequence ID" value="NZ_JBHUMA010000006.1"/>
</dbReference>
<feature type="modified residue" description="4-aspartylphosphate" evidence="8">
    <location>
        <position position="983"/>
    </location>
</feature>
<feature type="domain" description="HAMP" evidence="13">
    <location>
        <begin position="220"/>
        <end position="272"/>
    </location>
</feature>
<dbReference type="Gene3D" id="6.10.340.10">
    <property type="match status" value="1"/>
</dbReference>
<dbReference type="CDD" id="cd16922">
    <property type="entry name" value="HATPase_EvgS-ArcB-TorS-like"/>
    <property type="match status" value="1"/>
</dbReference>
<evidence type="ECO:0000259" key="12">
    <source>
        <dbReference type="PROSITE" id="PS50110"/>
    </source>
</evidence>
<dbReference type="EC" id="2.7.13.3" evidence="3"/>
<evidence type="ECO:0000259" key="13">
    <source>
        <dbReference type="PROSITE" id="PS50885"/>
    </source>
</evidence>
<dbReference type="PRINTS" id="PR00344">
    <property type="entry name" value="BCTRLSENSOR"/>
</dbReference>
<feature type="domain" description="Response regulatory" evidence="12">
    <location>
        <begin position="812"/>
        <end position="925"/>
    </location>
</feature>
<keyword evidence="10" id="KW-1133">Transmembrane helix</keyword>
<evidence type="ECO:0000256" key="10">
    <source>
        <dbReference type="SAM" id="Phobius"/>
    </source>
</evidence>
<organism evidence="14 15">
    <name type="scientific">Sphingobacterium corticis</name>
    <dbReference type="NCBI Taxonomy" id="1812823"/>
    <lineage>
        <taxon>Bacteria</taxon>
        <taxon>Pseudomonadati</taxon>
        <taxon>Bacteroidota</taxon>
        <taxon>Sphingobacteriia</taxon>
        <taxon>Sphingobacteriales</taxon>
        <taxon>Sphingobacteriaceae</taxon>
        <taxon>Sphingobacterium</taxon>
    </lineage>
</organism>
<dbReference type="InterPro" id="IPR007891">
    <property type="entry name" value="CHASE3"/>
</dbReference>
<dbReference type="SMART" id="SM00304">
    <property type="entry name" value="HAMP"/>
    <property type="match status" value="1"/>
</dbReference>
<dbReference type="InterPro" id="IPR003660">
    <property type="entry name" value="HAMP_dom"/>
</dbReference>
<dbReference type="InterPro" id="IPR003594">
    <property type="entry name" value="HATPase_dom"/>
</dbReference>
<dbReference type="PROSITE" id="PS50885">
    <property type="entry name" value="HAMP"/>
    <property type="match status" value="1"/>
</dbReference>
<dbReference type="Pfam" id="PF05227">
    <property type="entry name" value="CHASE3"/>
    <property type="match status" value="1"/>
</dbReference>
<dbReference type="InterPro" id="IPR005467">
    <property type="entry name" value="His_kinase_dom"/>
</dbReference>
<dbReference type="SMART" id="SM00388">
    <property type="entry name" value="HisKA"/>
    <property type="match status" value="1"/>
</dbReference>